<sequence length="447" mass="49690">MLSTVDEIRSISRSNTLEDELEQQFIQQRLDDIVCPILSLPPEVTSEIFIWCLPGSSEDHLGPTLKRPLRAPILLLHICRIWRFIAISTPPLWTNLHLKLPSLPGRFLESGTYQKFLSDWLARSGACPLTLNLGGLDAEPDRLLIPTALNHFASHTQILNLNVKPGYYKDHTPDFSILQKLTLSFSGVVDEAEINDGNPIQTFIAAPQLRDISLVNAPPSLLAIRWEQLTVFGGEMLSSTECIALLRSAPSLVECTFYSPYLAPNTPSISHVGLKSLTNVEDGDVLFPFLTLPTLQTLDIAVFHPSEAVLPFISRSTASLLKFSGPGSPELPLNSFFSMRVLTHLQLEPLESQYVVELLGLLNRAENPTFLPQLRALDLFSCSPYDYEVLVPALSSRRTRTRDGGARLRSFHQSWETGFQASPQGDTDIALKELIEGGMEIELGPWL</sequence>
<accession>A0AAD6SYK7</accession>
<organism evidence="1 2">
    <name type="scientific">Mycena alexandri</name>
    <dbReference type="NCBI Taxonomy" id="1745969"/>
    <lineage>
        <taxon>Eukaryota</taxon>
        <taxon>Fungi</taxon>
        <taxon>Dikarya</taxon>
        <taxon>Basidiomycota</taxon>
        <taxon>Agaricomycotina</taxon>
        <taxon>Agaricomycetes</taxon>
        <taxon>Agaricomycetidae</taxon>
        <taxon>Agaricales</taxon>
        <taxon>Marasmiineae</taxon>
        <taxon>Mycenaceae</taxon>
        <taxon>Mycena</taxon>
    </lineage>
</organism>
<proteinExistence type="predicted"/>
<name>A0AAD6SYK7_9AGAR</name>
<comment type="caution">
    <text evidence="1">The sequence shown here is derived from an EMBL/GenBank/DDBJ whole genome shotgun (WGS) entry which is preliminary data.</text>
</comment>
<keyword evidence="2" id="KW-1185">Reference proteome</keyword>
<protein>
    <recommendedName>
        <fullName evidence="3">F-box domain-containing protein</fullName>
    </recommendedName>
</protein>
<dbReference type="EMBL" id="JARJCM010000059">
    <property type="protein sequence ID" value="KAJ7034122.1"/>
    <property type="molecule type" value="Genomic_DNA"/>
</dbReference>
<dbReference type="Proteomes" id="UP001218188">
    <property type="component" value="Unassembled WGS sequence"/>
</dbReference>
<evidence type="ECO:0000313" key="1">
    <source>
        <dbReference type="EMBL" id="KAJ7034122.1"/>
    </source>
</evidence>
<evidence type="ECO:0000313" key="2">
    <source>
        <dbReference type="Proteomes" id="UP001218188"/>
    </source>
</evidence>
<evidence type="ECO:0008006" key="3">
    <source>
        <dbReference type="Google" id="ProtNLM"/>
    </source>
</evidence>
<reference evidence="1" key="1">
    <citation type="submission" date="2023-03" db="EMBL/GenBank/DDBJ databases">
        <title>Massive genome expansion in bonnet fungi (Mycena s.s.) driven by repeated elements and novel gene families across ecological guilds.</title>
        <authorList>
            <consortium name="Lawrence Berkeley National Laboratory"/>
            <person name="Harder C.B."/>
            <person name="Miyauchi S."/>
            <person name="Viragh M."/>
            <person name="Kuo A."/>
            <person name="Thoen E."/>
            <person name="Andreopoulos B."/>
            <person name="Lu D."/>
            <person name="Skrede I."/>
            <person name="Drula E."/>
            <person name="Henrissat B."/>
            <person name="Morin E."/>
            <person name="Kohler A."/>
            <person name="Barry K."/>
            <person name="LaButti K."/>
            <person name="Morin E."/>
            <person name="Salamov A."/>
            <person name="Lipzen A."/>
            <person name="Mereny Z."/>
            <person name="Hegedus B."/>
            <person name="Baldrian P."/>
            <person name="Stursova M."/>
            <person name="Weitz H."/>
            <person name="Taylor A."/>
            <person name="Grigoriev I.V."/>
            <person name="Nagy L.G."/>
            <person name="Martin F."/>
            <person name="Kauserud H."/>
        </authorList>
    </citation>
    <scope>NUCLEOTIDE SEQUENCE</scope>
    <source>
        <strain evidence="1">CBHHK200</strain>
    </source>
</reference>
<gene>
    <name evidence="1" type="ORF">C8F04DRAFT_1395588</name>
</gene>
<dbReference type="AlphaFoldDB" id="A0AAD6SYK7"/>